<sequence>MLPQKSLRKLGVGINYHWDFQDLIYTHLDRIDYIEVSPDIFCEEVIAANNSRHFQLDTRKLQDALALGRKCPVIVHGLGLSLGSASGWNADYLTMLDNYEEQQPFCWHSEHLGFTLVKNPDGSEDHAGLLLPMPFTAEALDLLCPRIQHLCTRYSAPFLIENTTYYLPHFSSHAQAWDEIDFLNQLLARTDCGLLLDLYNFYCNAINFGFDPYAALARLQFDRVIEIHIAGGVTHEGFLLDVHSSEVPEEVWALLEWILPKLPNLCAITYELLEQALPLMGEARIIAQLDRCKSLWNYYLDCRKELDNVAA</sequence>
<protein>
    <submittedName>
        <fullName evidence="1">Uncharacterized protein (UPF0276 family)</fullName>
    </submittedName>
</protein>
<dbReference type="EMBL" id="JAVDVX010000004">
    <property type="protein sequence ID" value="MDR7090326.1"/>
    <property type="molecule type" value="Genomic_DNA"/>
</dbReference>
<gene>
    <name evidence="1" type="ORF">J2X05_002350</name>
</gene>
<name>A0ABU1UYP1_9GAMM</name>
<accession>A0ABU1UYP1</accession>
<evidence type="ECO:0000313" key="2">
    <source>
        <dbReference type="Proteomes" id="UP001253595"/>
    </source>
</evidence>
<dbReference type="Proteomes" id="UP001253595">
    <property type="component" value="Unassembled WGS sequence"/>
</dbReference>
<dbReference type="InterPro" id="IPR036237">
    <property type="entry name" value="Xyl_isomerase-like_sf"/>
</dbReference>
<dbReference type="Pfam" id="PF05114">
    <property type="entry name" value="MbnB_TglH_ChrH"/>
    <property type="match status" value="1"/>
</dbReference>
<evidence type="ECO:0000313" key="1">
    <source>
        <dbReference type="EMBL" id="MDR7090326.1"/>
    </source>
</evidence>
<dbReference type="NCBIfam" id="NF003818">
    <property type="entry name" value="PRK05409.1"/>
    <property type="match status" value="1"/>
</dbReference>
<dbReference type="PANTHER" id="PTHR42194:SF1">
    <property type="entry name" value="UPF0276 PROTEIN HI_1600"/>
    <property type="match status" value="1"/>
</dbReference>
<reference evidence="1 2" key="1">
    <citation type="submission" date="2023-07" db="EMBL/GenBank/DDBJ databases">
        <title>Sorghum-associated microbial communities from plants grown in Nebraska, USA.</title>
        <authorList>
            <person name="Schachtman D."/>
        </authorList>
    </citation>
    <scope>NUCLEOTIDE SEQUENCE [LARGE SCALE GENOMIC DNA]</scope>
    <source>
        <strain evidence="1 2">BE190</strain>
    </source>
</reference>
<dbReference type="RefSeq" id="WP_310072573.1">
    <property type="nucleotide sequence ID" value="NZ_JAVDVX010000004.1"/>
</dbReference>
<dbReference type="PANTHER" id="PTHR42194">
    <property type="entry name" value="UPF0276 PROTEIN HI_1600"/>
    <property type="match status" value="1"/>
</dbReference>
<proteinExistence type="predicted"/>
<organism evidence="1 2">
    <name type="scientific">Cellvibrio fibrivorans</name>
    <dbReference type="NCBI Taxonomy" id="126350"/>
    <lineage>
        <taxon>Bacteria</taxon>
        <taxon>Pseudomonadati</taxon>
        <taxon>Pseudomonadota</taxon>
        <taxon>Gammaproteobacteria</taxon>
        <taxon>Cellvibrionales</taxon>
        <taxon>Cellvibrionaceae</taxon>
        <taxon>Cellvibrio</taxon>
    </lineage>
</organism>
<dbReference type="SUPFAM" id="SSF51658">
    <property type="entry name" value="Xylose isomerase-like"/>
    <property type="match status" value="1"/>
</dbReference>
<comment type="caution">
    <text evidence="1">The sequence shown here is derived from an EMBL/GenBank/DDBJ whole genome shotgun (WGS) entry which is preliminary data.</text>
</comment>
<dbReference type="Gene3D" id="3.20.20.150">
    <property type="entry name" value="Divalent-metal-dependent TIM barrel enzymes"/>
    <property type="match status" value="1"/>
</dbReference>
<keyword evidence="2" id="KW-1185">Reference proteome</keyword>
<dbReference type="InterPro" id="IPR007801">
    <property type="entry name" value="MbnB/TglH/ChrH"/>
</dbReference>